<feature type="signal peptide" evidence="1">
    <location>
        <begin position="1"/>
        <end position="17"/>
    </location>
</feature>
<comment type="caution">
    <text evidence="2">The sequence shown here is derived from an EMBL/GenBank/DDBJ whole genome shotgun (WGS) entry which is preliminary data.</text>
</comment>
<evidence type="ECO:0008006" key="4">
    <source>
        <dbReference type="Google" id="ProtNLM"/>
    </source>
</evidence>
<dbReference type="InParanoid" id="A0A7C8MSC0"/>
<dbReference type="EMBL" id="WUBL01000066">
    <property type="protein sequence ID" value="KAF2967533.1"/>
    <property type="molecule type" value="Genomic_DNA"/>
</dbReference>
<evidence type="ECO:0000313" key="2">
    <source>
        <dbReference type="EMBL" id="KAF2967533.1"/>
    </source>
</evidence>
<keyword evidence="1" id="KW-0732">Signal</keyword>
<feature type="chain" id="PRO_5028875785" description="Amidase domain-containing protein" evidence="1">
    <location>
        <begin position="18"/>
        <end position="196"/>
    </location>
</feature>
<name>A0A7C8MSC0_9PEZI</name>
<keyword evidence="3" id="KW-1185">Reference proteome</keyword>
<evidence type="ECO:0000256" key="1">
    <source>
        <dbReference type="SAM" id="SignalP"/>
    </source>
</evidence>
<accession>A0A7C8MSC0</accession>
<dbReference type="AlphaFoldDB" id="A0A7C8MSC0"/>
<dbReference type="Proteomes" id="UP000481858">
    <property type="component" value="Unassembled WGS sequence"/>
</dbReference>
<reference evidence="2 3" key="1">
    <citation type="submission" date="2019-12" db="EMBL/GenBank/DDBJ databases">
        <title>Draft genome sequence of the ascomycete Xylaria multiplex DSM 110363.</title>
        <authorList>
            <person name="Buettner E."/>
            <person name="Kellner H."/>
        </authorList>
    </citation>
    <scope>NUCLEOTIDE SEQUENCE [LARGE SCALE GENOMIC DNA]</scope>
    <source>
        <strain evidence="2 3">DSM 110363</strain>
    </source>
</reference>
<protein>
    <recommendedName>
        <fullName evidence="4">Amidase domain-containing protein</fullName>
    </recommendedName>
</protein>
<organism evidence="2 3">
    <name type="scientific">Xylaria multiplex</name>
    <dbReference type="NCBI Taxonomy" id="323545"/>
    <lineage>
        <taxon>Eukaryota</taxon>
        <taxon>Fungi</taxon>
        <taxon>Dikarya</taxon>
        <taxon>Ascomycota</taxon>
        <taxon>Pezizomycotina</taxon>
        <taxon>Sordariomycetes</taxon>
        <taxon>Xylariomycetidae</taxon>
        <taxon>Xylariales</taxon>
        <taxon>Xylariaceae</taxon>
        <taxon>Xylaria</taxon>
    </lineage>
</organism>
<proteinExistence type="predicted"/>
<dbReference type="OrthoDB" id="4440859at2759"/>
<gene>
    <name evidence="2" type="ORF">GQX73_g6026</name>
</gene>
<sequence length="196" mass="21832">MKLSYLLSFFLASLTVASPVANINAPDDVRLSVRTTTQDTAEYKAAIAAHGHLKKDKYYYFTLEWPLGAKVGDSDKETDAELRMLQQELGFAHVGVVVGQVTETESGKGKNKKLKRDFKATLYHMTKKNVHPGDTEFKSRNYSADAKHLRYRGETSKKKAEAAKNVGKEYVKDHAIYQINGNNCADFAGAVLKVLK</sequence>
<evidence type="ECO:0000313" key="3">
    <source>
        <dbReference type="Proteomes" id="UP000481858"/>
    </source>
</evidence>